<evidence type="ECO:0000256" key="6">
    <source>
        <dbReference type="ARBA" id="ARBA00022840"/>
    </source>
</evidence>
<dbReference type="FunFam" id="1.20.1560.10:FF:000215">
    <property type="entry name" value="ABC transporter B family member 4"/>
    <property type="match status" value="1"/>
</dbReference>
<keyword evidence="4 9" id="KW-0812">Transmembrane</keyword>
<dbReference type="GO" id="GO:0005524">
    <property type="term" value="F:ATP binding"/>
    <property type="evidence" value="ECO:0007669"/>
    <property type="project" value="UniProtKB-KW"/>
</dbReference>
<dbReference type="InterPro" id="IPR039421">
    <property type="entry name" value="Type_1_exporter"/>
</dbReference>
<dbReference type="Gene3D" id="3.40.50.300">
    <property type="entry name" value="P-loop containing nucleotide triphosphate hydrolases"/>
    <property type="match status" value="1"/>
</dbReference>
<dbReference type="Gene3D" id="1.20.1560.10">
    <property type="entry name" value="ABC transporter type 1, transmembrane domain"/>
    <property type="match status" value="2"/>
</dbReference>
<evidence type="ECO:0000259" key="11">
    <source>
        <dbReference type="PROSITE" id="PS50929"/>
    </source>
</evidence>
<keyword evidence="7 9" id="KW-1133">Transmembrane helix</keyword>
<evidence type="ECO:0000256" key="1">
    <source>
        <dbReference type="ARBA" id="ARBA00004141"/>
    </source>
</evidence>
<protein>
    <submittedName>
        <fullName evidence="12">ABC transporter</fullName>
    </submittedName>
</protein>
<keyword evidence="5" id="KW-0547">Nucleotide-binding</keyword>
<dbReference type="InterPro" id="IPR003593">
    <property type="entry name" value="AAA+_ATPase"/>
</dbReference>
<evidence type="ECO:0000259" key="10">
    <source>
        <dbReference type="PROSITE" id="PS50893"/>
    </source>
</evidence>
<organism evidence="12 13">
    <name type="scientific">Chaetoceros tenuissimus</name>
    <dbReference type="NCBI Taxonomy" id="426638"/>
    <lineage>
        <taxon>Eukaryota</taxon>
        <taxon>Sar</taxon>
        <taxon>Stramenopiles</taxon>
        <taxon>Ochrophyta</taxon>
        <taxon>Bacillariophyta</taxon>
        <taxon>Coscinodiscophyceae</taxon>
        <taxon>Chaetocerotophycidae</taxon>
        <taxon>Chaetocerotales</taxon>
        <taxon>Chaetocerotaceae</taxon>
        <taxon>Chaetoceros</taxon>
    </lineage>
</organism>
<dbReference type="CDD" id="cd03249">
    <property type="entry name" value="ABC_MTABC3_MDL1_MDL2"/>
    <property type="match status" value="1"/>
</dbReference>
<feature type="domain" description="ABC transporter" evidence="10">
    <location>
        <begin position="514"/>
        <end position="753"/>
    </location>
</feature>
<evidence type="ECO:0000256" key="3">
    <source>
        <dbReference type="ARBA" id="ARBA00022448"/>
    </source>
</evidence>
<dbReference type="SUPFAM" id="SSF90123">
    <property type="entry name" value="ABC transporter transmembrane region"/>
    <property type="match status" value="1"/>
</dbReference>
<sequence>MSSGCAASVLANALTFITMSLGSICTLLPTNVIDYLSNNKDHQSTDDAIANTLCKLLGALLVAYSSAFLLHSIKARLVSQAILGLSILLIGLLDSDSIELYTIVFVGIGSVVVLIACIGLMCIFYPMSSNIQEQEEDSRPENTVPLLEHDSLVTDEADRTDEVEEGIHPDESRITGTKRLLKLAGPHTFYLYAGCIVLLIRLPFSLSIPHFVSETLGALARTDYGEAKTSIFLLFALGTVDAALDFWCVFLFGKCNLGITRGVRIDTFAAILKQEIGFHDMTGSGDLASRLNSDAGEMGYDLTWFFRFSIESVVRIVSIVTYMMWRSPSLGACAVSVVPIVAVINKRYGDWLNKNAKEVQNALAQANSVAQEAFSCIRTVIAFASEDEENKKYQEKINHHYDLNVEQLYKQGLYYMIISTFLINTVVQALLLYVGMYLIRNDRLSPEVLLAFMLYQSKLQNEVMNLFNSYTSLIKSSGAGDKVFEILDRQIPEPGTGNENVNCGDNIGISQVDITFQNVSFTYPSRPNQQILKRLDLKIPAGKTVAIVGKSGSGKSTIVGLLQRFYDPNTGSIFINEKRLKEIDLKSHRKRIGVVTQDPVLFTGTIKENIMYGSENISEEDIVNASKLSNAHNFITEFPDGYNTQVGERGCKLSCGQRQRISIARAVISKPTLLLLDEATSALDNESESLVQEALDKLLNSDNQMTTIVIAHRLQTVRNADKIVVLDKGTIAEEGSHDELQKLGGLYSDMVQKANNGSFSED</sequence>
<accession>A0AAD3HEU9</accession>
<evidence type="ECO:0000256" key="8">
    <source>
        <dbReference type="ARBA" id="ARBA00023136"/>
    </source>
</evidence>
<comment type="caution">
    <text evidence="12">The sequence shown here is derived from an EMBL/GenBank/DDBJ whole genome shotgun (WGS) entry which is preliminary data.</text>
</comment>
<evidence type="ECO:0000313" key="13">
    <source>
        <dbReference type="Proteomes" id="UP001054902"/>
    </source>
</evidence>
<dbReference type="Proteomes" id="UP001054902">
    <property type="component" value="Unassembled WGS sequence"/>
</dbReference>
<feature type="transmembrane region" description="Helical" evidence="9">
    <location>
        <begin position="77"/>
        <end position="94"/>
    </location>
</feature>
<feature type="transmembrane region" description="Helical" evidence="9">
    <location>
        <begin position="100"/>
        <end position="125"/>
    </location>
</feature>
<keyword evidence="6" id="KW-0067">ATP-binding</keyword>
<dbReference type="InterPro" id="IPR003439">
    <property type="entry name" value="ABC_transporter-like_ATP-bd"/>
</dbReference>
<dbReference type="AlphaFoldDB" id="A0AAD3HEU9"/>
<dbReference type="SUPFAM" id="SSF52540">
    <property type="entry name" value="P-loop containing nucleoside triphosphate hydrolases"/>
    <property type="match status" value="1"/>
</dbReference>
<dbReference type="Pfam" id="PF00664">
    <property type="entry name" value="ABC_membrane"/>
    <property type="match status" value="1"/>
</dbReference>
<evidence type="ECO:0000256" key="4">
    <source>
        <dbReference type="ARBA" id="ARBA00022692"/>
    </source>
</evidence>
<evidence type="ECO:0000256" key="9">
    <source>
        <dbReference type="SAM" id="Phobius"/>
    </source>
</evidence>
<dbReference type="GO" id="GO:0016020">
    <property type="term" value="C:membrane"/>
    <property type="evidence" value="ECO:0007669"/>
    <property type="project" value="UniProtKB-SubCell"/>
</dbReference>
<dbReference type="PROSITE" id="PS50893">
    <property type="entry name" value="ABC_TRANSPORTER_2"/>
    <property type="match status" value="1"/>
</dbReference>
<comment type="subcellular location">
    <subcellularLocation>
        <location evidence="1">Membrane</location>
        <topology evidence="1">Multi-pass membrane protein</topology>
    </subcellularLocation>
</comment>
<evidence type="ECO:0000256" key="2">
    <source>
        <dbReference type="ARBA" id="ARBA00007577"/>
    </source>
</evidence>
<dbReference type="GO" id="GO:0016887">
    <property type="term" value="F:ATP hydrolysis activity"/>
    <property type="evidence" value="ECO:0007669"/>
    <property type="project" value="InterPro"/>
</dbReference>
<gene>
    <name evidence="12" type="ORF">CTEN210_16884</name>
</gene>
<comment type="similarity">
    <text evidence="2">Belongs to the ABC transporter superfamily. ABCB family. Multidrug resistance exporter (TC 3.A.1.201) subfamily.</text>
</comment>
<dbReference type="SMART" id="SM00382">
    <property type="entry name" value="AAA"/>
    <property type="match status" value="1"/>
</dbReference>
<dbReference type="GO" id="GO:0015421">
    <property type="term" value="F:ABC-type oligopeptide transporter activity"/>
    <property type="evidence" value="ECO:0007669"/>
    <property type="project" value="TreeGrafter"/>
</dbReference>
<reference evidence="12 13" key="1">
    <citation type="journal article" date="2021" name="Sci. Rep.">
        <title>The genome of the diatom Chaetoceros tenuissimus carries an ancient integrated fragment of an extant virus.</title>
        <authorList>
            <person name="Hongo Y."/>
            <person name="Kimura K."/>
            <person name="Takaki Y."/>
            <person name="Yoshida Y."/>
            <person name="Baba S."/>
            <person name="Kobayashi G."/>
            <person name="Nagasaki K."/>
            <person name="Hano T."/>
            <person name="Tomaru Y."/>
        </authorList>
    </citation>
    <scope>NUCLEOTIDE SEQUENCE [LARGE SCALE GENOMIC DNA]</scope>
    <source>
        <strain evidence="12 13">NIES-3715</strain>
    </source>
</reference>
<dbReference type="CDD" id="cd18572">
    <property type="entry name" value="ABC_6TM_TAP"/>
    <property type="match status" value="1"/>
</dbReference>
<keyword evidence="3" id="KW-0813">Transport</keyword>
<dbReference type="PANTHER" id="PTHR43394">
    <property type="entry name" value="ATP-DEPENDENT PERMEASE MDL1, MITOCHONDRIAL"/>
    <property type="match status" value="1"/>
</dbReference>
<dbReference type="Pfam" id="PF00005">
    <property type="entry name" value="ABC_tran"/>
    <property type="match status" value="1"/>
</dbReference>
<dbReference type="InterPro" id="IPR011527">
    <property type="entry name" value="ABC1_TM_dom"/>
</dbReference>
<evidence type="ECO:0000313" key="12">
    <source>
        <dbReference type="EMBL" id="GFH60408.1"/>
    </source>
</evidence>
<dbReference type="EMBL" id="BLLK01000069">
    <property type="protein sequence ID" value="GFH60408.1"/>
    <property type="molecule type" value="Genomic_DNA"/>
</dbReference>
<feature type="transmembrane region" description="Helical" evidence="9">
    <location>
        <begin position="48"/>
        <end position="70"/>
    </location>
</feature>
<name>A0AAD3HEU9_9STRA</name>
<feature type="domain" description="ABC transmembrane type-1" evidence="11">
    <location>
        <begin position="193"/>
        <end position="475"/>
    </location>
</feature>
<proteinExistence type="inferred from homology"/>
<keyword evidence="8 9" id="KW-0472">Membrane</keyword>
<feature type="transmembrane region" description="Helical" evidence="9">
    <location>
        <begin position="231"/>
        <end position="252"/>
    </location>
</feature>
<dbReference type="FunFam" id="3.40.50.300:FF:000205">
    <property type="entry name" value="ABC transporter B family member 4"/>
    <property type="match status" value="1"/>
</dbReference>
<dbReference type="PROSITE" id="PS50929">
    <property type="entry name" value="ABC_TM1F"/>
    <property type="match status" value="1"/>
</dbReference>
<evidence type="ECO:0000256" key="7">
    <source>
        <dbReference type="ARBA" id="ARBA00022989"/>
    </source>
</evidence>
<dbReference type="InterPro" id="IPR036640">
    <property type="entry name" value="ABC1_TM_sf"/>
</dbReference>
<keyword evidence="13" id="KW-1185">Reference proteome</keyword>
<dbReference type="PANTHER" id="PTHR43394:SF1">
    <property type="entry name" value="ATP-BINDING CASSETTE SUB-FAMILY B MEMBER 10, MITOCHONDRIAL"/>
    <property type="match status" value="1"/>
</dbReference>
<dbReference type="InterPro" id="IPR027417">
    <property type="entry name" value="P-loop_NTPase"/>
</dbReference>
<evidence type="ECO:0000256" key="5">
    <source>
        <dbReference type="ARBA" id="ARBA00022741"/>
    </source>
</evidence>
<feature type="transmembrane region" description="Helical" evidence="9">
    <location>
        <begin position="189"/>
        <end position="211"/>
    </location>
</feature>
<feature type="transmembrane region" description="Helical" evidence="9">
    <location>
        <begin position="413"/>
        <end position="439"/>
    </location>
</feature>